<reference evidence="1" key="1">
    <citation type="submission" date="2022-06" db="EMBL/GenBank/DDBJ databases">
        <authorList>
            <consortium name="SYNGENTA / RWTH Aachen University"/>
        </authorList>
    </citation>
    <scope>NUCLEOTIDE SEQUENCE</scope>
</reference>
<dbReference type="Proteomes" id="UP001153365">
    <property type="component" value="Unassembled WGS sequence"/>
</dbReference>
<accession>A0AAV0B5N1</accession>
<evidence type="ECO:0000313" key="2">
    <source>
        <dbReference type="Proteomes" id="UP001153365"/>
    </source>
</evidence>
<dbReference type="EMBL" id="CALTRL010002755">
    <property type="protein sequence ID" value="CAH7676601.1"/>
    <property type="molecule type" value="Genomic_DNA"/>
</dbReference>
<name>A0AAV0B5N1_PHAPC</name>
<gene>
    <name evidence="1" type="ORF">PPACK8108_LOCUS11758</name>
</gene>
<proteinExistence type="predicted"/>
<organism evidence="1 2">
    <name type="scientific">Phakopsora pachyrhizi</name>
    <name type="common">Asian soybean rust disease fungus</name>
    <dbReference type="NCBI Taxonomy" id="170000"/>
    <lineage>
        <taxon>Eukaryota</taxon>
        <taxon>Fungi</taxon>
        <taxon>Dikarya</taxon>
        <taxon>Basidiomycota</taxon>
        <taxon>Pucciniomycotina</taxon>
        <taxon>Pucciniomycetes</taxon>
        <taxon>Pucciniales</taxon>
        <taxon>Phakopsoraceae</taxon>
        <taxon>Phakopsora</taxon>
    </lineage>
</organism>
<evidence type="ECO:0000313" key="1">
    <source>
        <dbReference type="EMBL" id="CAH7676601.1"/>
    </source>
</evidence>
<sequence>MDQRQIAGCEVEVVDLMRSLCWAAKFKQINQSDQMATKLQDTEIIDVPWCKDGVDIKDRQHWIGSVYWAMSSECLKLDVLDKEMKHRHRWYCTRLKLTQSEDWRHDTLRIEVMEEFKVSMSHLKS</sequence>
<protein>
    <submittedName>
        <fullName evidence="1">Uncharacterized protein</fullName>
    </submittedName>
</protein>
<keyword evidence="2" id="KW-1185">Reference proteome</keyword>
<dbReference type="AlphaFoldDB" id="A0AAV0B5N1"/>
<comment type="caution">
    <text evidence="1">The sequence shown here is derived from an EMBL/GenBank/DDBJ whole genome shotgun (WGS) entry which is preliminary data.</text>
</comment>